<comment type="pathway">
    <text evidence="1 8">Cofactor biosynthesis; tetrahydrofolate biosynthesis; 5,6,7,8-tetrahydrofolate from 7,8-dihydrofolate: step 1/1.</text>
</comment>
<dbReference type="PROSITE" id="PS51330">
    <property type="entry name" value="DHFR_2"/>
    <property type="match status" value="1"/>
</dbReference>
<dbReference type="GO" id="GO:0046654">
    <property type="term" value="P:tetrahydrofolate biosynthetic process"/>
    <property type="evidence" value="ECO:0007669"/>
    <property type="project" value="UniProtKB-UniPathway"/>
</dbReference>
<dbReference type="PIRSF" id="PIRSF000194">
    <property type="entry name" value="DHFR"/>
    <property type="match status" value="1"/>
</dbReference>
<dbReference type="EC" id="1.5.1.3" evidence="3 8"/>
<proteinExistence type="inferred from homology"/>
<feature type="domain" description="DHFR" evidence="10">
    <location>
        <begin position="17"/>
        <end position="182"/>
    </location>
</feature>
<dbReference type="Gene3D" id="3.40.430.10">
    <property type="entry name" value="Dihydrofolate Reductase, subunit A"/>
    <property type="match status" value="1"/>
</dbReference>
<evidence type="ECO:0000256" key="4">
    <source>
        <dbReference type="ARBA" id="ARBA00022563"/>
    </source>
</evidence>
<evidence type="ECO:0000256" key="9">
    <source>
        <dbReference type="RuleBase" id="RU004474"/>
    </source>
</evidence>
<keyword evidence="4 8" id="KW-0554">One-carbon metabolism</keyword>
<evidence type="ECO:0000256" key="8">
    <source>
        <dbReference type="PIRNR" id="PIRNR000194"/>
    </source>
</evidence>
<reference evidence="12" key="1">
    <citation type="submission" date="2015-02" db="EMBL/GenBank/DDBJ databases">
        <authorList>
            <person name="Chooi Y.-H."/>
        </authorList>
    </citation>
    <scope>NUCLEOTIDE SEQUENCE [LARGE SCALE GENOMIC DNA]</scope>
    <source>
        <strain evidence="12">strain Y</strain>
    </source>
</reference>
<keyword evidence="5 8" id="KW-0521">NADP</keyword>
<evidence type="ECO:0000256" key="6">
    <source>
        <dbReference type="ARBA" id="ARBA00023002"/>
    </source>
</evidence>
<evidence type="ECO:0000313" key="11">
    <source>
        <dbReference type="EMBL" id="CPR22576.1"/>
    </source>
</evidence>
<evidence type="ECO:0000313" key="12">
    <source>
        <dbReference type="Proteomes" id="UP000033187"/>
    </source>
</evidence>
<dbReference type="CDD" id="cd00209">
    <property type="entry name" value="DHFR"/>
    <property type="match status" value="1"/>
</dbReference>
<name>A0A0D6JKV9_9HYPH</name>
<protein>
    <recommendedName>
        <fullName evidence="3 8">Dihydrofolate reductase</fullName>
        <ecNumber evidence="3 8">1.5.1.3</ecNumber>
    </recommendedName>
</protein>
<dbReference type="GO" id="GO:0046452">
    <property type="term" value="P:dihydrofolate metabolic process"/>
    <property type="evidence" value="ECO:0007669"/>
    <property type="project" value="TreeGrafter"/>
</dbReference>
<dbReference type="FunFam" id="3.40.430.10:FF:000001">
    <property type="entry name" value="Dihydrofolate reductase"/>
    <property type="match status" value="1"/>
</dbReference>
<dbReference type="Pfam" id="PF00186">
    <property type="entry name" value="DHFR_1"/>
    <property type="match status" value="1"/>
</dbReference>
<evidence type="ECO:0000256" key="1">
    <source>
        <dbReference type="ARBA" id="ARBA00004903"/>
    </source>
</evidence>
<dbReference type="InterPro" id="IPR001796">
    <property type="entry name" value="DHFR_dom"/>
</dbReference>
<dbReference type="KEGG" id="fiy:BN1229_v1_4009"/>
<dbReference type="PRINTS" id="PR00070">
    <property type="entry name" value="DHFR"/>
</dbReference>
<dbReference type="GO" id="GO:0005829">
    <property type="term" value="C:cytosol"/>
    <property type="evidence" value="ECO:0007669"/>
    <property type="project" value="TreeGrafter"/>
</dbReference>
<evidence type="ECO:0000256" key="3">
    <source>
        <dbReference type="ARBA" id="ARBA00012856"/>
    </source>
</evidence>
<keyword evidence="12" id="KW-1185">Reference proteome</keyword>
<gene>
    <name evidence="11" type="ORF">YBN1229_v1_4009</name>
</gene>
<organism evidence="11 12">
    <name type="scientific">Candidatus Filomicrobium marinum</name>
    <dbReference type="NCBI Taxonomy" id="1608628"/>
    <lineage>
        <taxon>Bacteria</taxon>
        <taxon>Pseudomonadati</taxon>
        <taxon>Pseudomonadota</taxon>
        <taxon>Alphaproteobacteria</taxon>
        <taxon>Hyphomicrobiales</taxon>
        <taxon>Hyphomicrobiaceae</taxon>
        <taxon>Filomicrobium</taxon>
    </lineage>
</organism>
<dbReference type="EMBL" id="LN829119">
    <property type="protein sequence ID" value="CPR22576.1"/>
    <property type="molecule type" value="Genomic_DNA"/>
</dbReference>
<accession>A0A0D6JKV9</accession>
<sequence length="183" mass="20360">MSDTPIGAELPEEFMVKVAFVVAVAENGVIGRDGELPWRLSSDLKLFRRLTMGKPIVMGRRTWDSLPKRPLDGRDNIVVTRSADFKADGAYVVTNVDAALALARELAEARGADEVAVIGGAQIYKDTLDHADRIYWTQVHGTPEGDTIFPPLDAEIWREVGREPIPRTERDQYAATLKIMDRI</sequence>
<evidence type="ECO:0000256" key="2">
    <source>
        <dbReference type="ARBA" id="ARBA00009539"/>
    </source>
</evidence>
<dbReference type="PANTHER" id="PTHR48069:SF3">
    <property type="entry name" value="DIHYDROFOLATE REDUCTASE"/>
    <property type="match status" value="1"/>
</dbReference>
<evidence type="ECO:0000259" key="10">
    <source>
        <dbReference type="PROSITE" id="PS51330"/>
    </source>
</evidence>
<keyword evidence="6 8" id="KW-0560">Oxidoreductase</keyword>
<dbReference type="UniPathway" id="UPA00077">
    <property type="reaction ID" value="UER00158"/>
</dbReference>
<dbReference type="GO" id="GO:0046655">
    <property type="term" value="P:folic acid metabolic process"/>
    <property type="evidence" value="ECO:0007669"/>
    <property type="project" value="TreeGrafter"/>
</dbReference>
<dbReference type="InterPro" id="IPR017925">
    <property type="entry name" value="DHFR_CS"/>
</dbReference>
<dbReference type="GO" id="GO:0006730">
    <property type="term" value="P:one-carbon metabolic process"/>
    <property type="evidence" value="ECO:0007669"/>
    <property type="project" value="UniProtKB-KW"/>
</dbReference>
<evidence type="ECO:0000256" key="5">
    <source>
        <dbReference type="ARBA" id="ARBA00022857"/>
    </source>
</evidence>
<comment type="catalytic activity">
    <reaction evidence="8">
        <text>(6S)-5,6,7,8-tetrahydrofolate + NADP(+) = 7,8-dihydrofolate + NADPH + H(+)</text>
        <dbReference type="Rhea" id="RHEA:15009"/>
        <dbReference type="ChEBI" id="CHEBI:15378"/>
        <dbReference type="ChEBI" id="CHEBI:57451"/>
        <dbReference type="ChEBI" id="CHEBI:57453"/>
        <dbReference type="ChEBI" id="CHEBI:57783"/>
        <dbReference type="ChEBI" id="CHEBI:58349"/>
        <dbReference type="EC" id="1.5.1.3"/>
    </reaction>
</comment>
<dbReference type="InterPro" id="IPR024072">
    <property type="entry name" value="DHFR-like_dom_sf"/>
</dbReference>
<dbReference type="AlphaFoldDB" id="A0A0D6JKV9"/>
<dbReference type="GO" id="GO:0004146">
    <property type="term" value="F:dihydrofolate reductase activity"/>
    <property type="evidence" value="ECO:0007669"/>
    <property type="project" value="UniProtKB-EC"/>
</dbReference>
<dbReference type="PROSITE" id="PS00075">
    <property type="entry name" value="DHFR_1"/>
    <property type="match status" value="1"/>
</dbReference>
<comment type="similarity">
    <text evidence="2 8 9">Belongs to the dihydrofolate reductase family.</text>
</comment>
<dbReference type="InterPro" id="IPR012259">
    <property type="entry name" value="DHFR"/>
</dbReference>
<dbReference type="GO" id="GO:0070401">
    <property type="term" value="F:NADP+ binding"/>
    <property type="evidence" value="ECO:0007669"/>
    <property type="project" value="UniProtKB-ARBA"/>
</dbReference>
<dbReference type="SUPFAM" id="SSF53597">
    <property type="entry name" value="Dihydrofolate reductase-like"/>
    <property type="match status" value="1"/>
</dbReference>
<comment type="function">
    <text evidence="7 8">Key enzyme in folate metabolism. Catalyzes an essential reaction for de novo glycine and purine synthesis, and for DNA precursor synthesis.</text>
</comment>
<dbReference type="PANTHER" id="PTHR48069">
    <property type="entry name" value="DIHYDROFOLATE REDUCTASE"/>
    <property type="match status" value="1"/>
</dbReference>
<evidence type="ECO:0000256" key="7">
    <source>
        <dbReference type="ARBA" id="ARBA00025067"/>
    </source>
</evidence>
<dbReference type="Proteomes" id="UP000033187">
    <property type="component" value="Chromosome 1"/>
</dbReference>